<dbReference type="PIRSF" id="PIRSF006755">
    <property type="entry name" value="DTB_synth"/>
    <property type="match status" value="1"/>
</dbReference>
<feature type="binding site" evidence="8">
    <location>
        <begin position="192"/>
        <end position="193"/>
    </location>
    <ligand>
        <name>ATP</name>
        <dbReference type="ChEBI" id="CHEBI:30616"/>
    </ligand>
</feature>
<dbReference type="FunFam" id="3.40.50.300:FF:000292">
    <property type="entry name" value="ATP-dependent dethiobiotin synthetase BioD"/>
    <property type="match status" value="1"/>
</dbReference>
<dbReference type="EMBL" id="BMDI01000001">
    <property type="protein sequence ID" value="GGI18956.1"/>
    <property type="molecule type" value="Genomic_DNA"/>
</dbReference>
<keyword evidence="10" id="KW-1185">Reference proteome</keyword>
<comment type="cofactor">
    <cofactor evidence="8">
        <name>Mg(2+)</name>
        <dbReference type="ChEBI" id="CHEBI:18420"/>
    </cofactor>
</comment>
<dbReference type="GO" id="GO:0004141">
    <property type="term" value="F:dethiobiotin synthase activity"/>
    <property type="evidence" value="ECO:0007669"/>
    <property type="project" value="UniProtKB-UniRule"/>
</dbReference>
<dbReference type="PANTHER" id="PTHR43210:SF5">
    <property type="entry name" value="DETHIOBIOTIN SYNTHETASE"/>
    <property type="match status" value="1"/>
</dbReference>
<protein>
    <recommendedName>
        <fullName evidence="8">ATP-dependent dethiobiotin synthetase BioD</fullName>
        <ecNumber evidence="8">6.3.3.3</ecNumber>
    </recommendedName>
    <alternativeName>
        <fullName evidence="8">DTB synthetase</fullName>
        <shortName evidence="8">DTBS</shortName>
    </alternativeName>
    <alternativeName>
        <fullName evidence="8">Dethiobiotin synthase</fullName>
    </alternativeName>
</protein>
<comment type="pathway">
    <text evidence="8">Cofactor biosynthesis; biotin biosynthesis; biotin from 7,8-diaminononanoate: step 1/2.</text>
</comment>
<gene>
    <name evidence="8 9" type="primary">bioD</name>
    <name evidence="9" type="ORF">GCM10008066_16670</name>
</gene>
<evidence type="ECO:0000256" key="5">
    <source>
        <dbReference type="ARBA" id="ARBA00022756"/>
    </source>
</evidence>
<evidence type="ECO:0000256" key="6">
    <source>
        <dbReference type="ARBA" id="ARBA00022840"/>
    </source>
</evidence>
<evidence type="ECO:0000256" key="1">
    <source>
        <dbReference type="ARBA" id="ARBA00022490"/>
    </source>
</evidence>
<comment type="function">
    <text evidence="8">Catalyzes a mechanistically unusual reaction, the ATP-dependent insertion of CO2 between the N7 and N8 nitrogen atoms of 7,8-diaminopelargonic acid (DAPA, also called 7,8-diammoniononanoate) to form a ureido ring.</text>
</comment>
<feature type="binding site" evidence="8">
    <location>
        <position position="132"/>
    </location>
    <ligand>
        <name>Mg(2+)</name>
        <dbReference type="ChEBI" id="CHEBI:18420"/>
    </ligand>
</feature>
<dbReference type="GO" id="GO:0000287">
    <property type="term" value="F:magnesium ion binding"/>
    <property type="evidence" value="ECO:0007669"/>
    <property type="project" value="UniProtKB-UniRule"/>
</dbReference>
<feature type="binding site" evidence="8">
    <location>
        <position position="71"/>
    </location>
    <ligand>
        <name>ATP</name>
        <dbReference type="ChEBI" id="CHEBI:30616"/>
    </ligand>
</feature>
<comment type="caution">
    <text evidence="9">The sequence shown here is derived from an EMBL/GenBank/DDBJ whole genome shotgun (WGS) entry which is preliminary data.</text>
</comment>
<dbReference type="SUPFAM" id="SSF52540">
    <property type="entry name" value="P-loop containing nucleoside triphosphate hydrolases"/>
    <property type="match status" value="1"/>
</dbReference>
<evidence type="ECO:0000256" key="2">
    <source>
        <dbReference type="ARBA" id="ARBA00022598"/>
    </source>
</evidence>
<accession>A0A8J3AXR6</accession>
<dbReference type="GO" id="GO:0005829">
    <property type="term" value="C:cytosol"/>
    <property type="evidence" value="ECO:0007669"/>
    <property type="project" value="TreeGrafter"/>
</dbReference>
<keyword evidence="2 8" id="KW-0436">Ligase</keyword>
<dbReference type="PANTHER" id="PTHR43210">
    <property type="entry name" value="DETHIOBIOTIN SYNTHETASE"/>
    <property type="match status" value="1"/>
</dbReference>
<dbReference type="InterPro" id="IPR004472">
    <property type="entry name" value="DTB_synth_BioD"/>
</dbReference>
<feature type="active site" evidence="8">
    <location>
        <position position="50"/>
    </location>
</feature>
<reference evidence="10" key="1">
    <citation type="journal article" date="2019" name="Int. J. Syst. Evol. Microbiol.">
        <title>The Global Catalogue of Microorganisms (GCM) 10K type strain sequencing project: providing services to taxonomists for standard genome sequencing and annotation.</title>
        <authorList>
            <consortium name="The Broad Institute Genomics Platform"/>
            <consortium name="The Broad Institute Genome Sequencing Center for Infectious Disease"/>
            <person name="Wu L."/>
            <person name="Ma J."/>
        </authorList>
    </citation>
    <scope>NUCLEOTIDE SEQUENCE [LARGE SCALE GENOMIC DNA]</scope>
    <source>
        <strain evidence="10">CCM 2767</strain>
    </source>
</reference>
<name>A0A8J3AXR6_9BURK</name>
<keyword evidence="4 8" id="KW-0547">Nucleotide-binding</keyword>
<evidence type="ECO:0000256" key="4">
    <source>
        <dbReference type="ARBA" id="ARBA00022741"/>
    </source>
</evidence>
<organism evidence="9 10">
    <name type="scientific">Oxalicibacterium faecigallinarum</name>
    <dbReference type="NCBI Taxonomy" id="573741"/>
    <lineage>
        <taxon>Bacteria</taxon>
        <taxon>Pseudomonadati</taxon>
        <taxon>Pseudomonadota</taxon>
        <taxon>Betaproteobacteria</taxon>
        <taxon>Burkholderiales</taxon>
        <taxon>Oxalobacteraceae</taxon>
        <taxon>Oxalicibacterium</taxon>
    </lineage>
</organism>
<comment type="subcellular location">
    <subcellularLocation>
        <location evidence="8">Cytoplasm</location>
    </subcellularLocation>
</comment>
<dbReference type="Gene3D" id="3.40.50.300">
    <property type="entry name" value="P-loop containing nucleotide triphosphate hydrolases"/>
    <property type="match status" value="1"/>
</dbReference>
<comment type="similarity">
    <text evidence="8">Belongs to the dethiobiotin synthetase family.</text>
</comment>
<comment type="catalytic activity">
    <reaction evidence="8">
        <text>(7R,8S)-7,8-diammoniononanoate + CO2 + ATP = (4R,5S)-dethiobiotin + ADP + phosphate + 3 H(+)</text>
        <dbReference type="Rhea" id="RHEA:15805"/>
        <dbReference type="ChEBI" id="CHEBI:15378"/>
        <dbReference type="ChEBI" id="CHEBI:16526"/>
        <dbReference type="ChEBI" id="CHEBI:30616"/>
        <dbReference type="ChEBI" id="CHEBI:43474"/>
        <dbReference type="ChEBI" id="CHEBI:149469"/>
        <dbReference type="ChEBI" id="CHEBI:149473"/>
        <dbReference type="ChEBI" id="CHEBI:456216"/>
        <dbReference type="EC" id="6.3.3.3"/>
    </reaction>
</comment>
<dbReference type="GO" id="GO:0005524">
    <property type="term" value="F:ATP binding"/>
    <property type="evidence" value="ECO:0007669"/>
    <property type="project" value="UniProtKB-UniRule"/>
</dbReference>
<evidence type="ECO:0000256" key="3">
    <source>
        <dbReference type="ARBA" id="ARBA00022723"/>
    </source>
</evidence>
<comment type="subunit">
    <text evidence="8">Homodimer.</text>
</comment>
<feature type="binding site" evidence="8">
    <location>
        <position position="29"/>
    </location>
    <ligand>
        <name>Mg(2+)</name>
        <dbReference type="ChEBI" id="CHEBI:18420"/>
    </ligand>
</feature>
<proteinExistence type="inferred from homology"/>
<evidence type="ECO:0000256" key="7">
    <source>
        <dbReference type="ARBA" id="ARBA00022842"/>
    </source>
</evidence>
<feature type="binding site" evidence="8">
    <location>
        <begin position="25"/>
        <end position="30"/>
    </location>
    <ligand>
        <name>ATP</name>
        <dbReference type="ChEBI" id="CHEBI:30616"/>
    </ligand>
</feature>
<dbReference type="Pfam" id="PF13500">
    <property type="entry name" value="AAA_26"/>
    <property type="match status" value="1"/>
</dbReference>
<feature type="binding site" evidence="8">
    <location>
        <position position="71"/>
    </location>
    <ligand>
        <name>Mg(2+)</name>
        <dbReference type="ChEBI" id="CHEBI:18420"/>
    </ligand>
</feature>
<keyword evidence="7 8" id="KW-0460">Magnesium</keyword>
<dbReference type="InterPro" id="IPR027417">
    <property type="entry name" value="P-loop_NTPase"/>
</dbReference>
<dbReference type="GO" id="GO:0042803">
    <property type="term" value="F:protein homodimerization activity"/>
    <property type="evidence" value="ECO:0007669"/>
    <property type="project" value="UniProtKB-ARBA"/>
</dbReference>
<dbReference type="NCBIfam" id="TIGR00347">
    <property type="entry name" value="bioD"/>
    <property type="match status" value="1"/>
</dbReference>
<evidence type="ECO:0000256" key="8">
    <source>
        <dbReference type="HAMAP-Rule" id="MF_00336"/>
    </source>
</evidence>
<keyword evidence="5 8" id="KW-0093">Biotin biosynthesis</keyword>
<keyword evidence="3 8" id="KW-0479">Metal-binding</keyword>
<dbReference type="CDD" id="cd03109">
    <property type="entry name" value="DTBS"/>
    <property type="match status" value="1"/>
</dbReference>
<keyword evidence="1 8" id="KW-0963">Cytoplasm</keyword>
<dbReference type="GO" id="GO:0009102">
    <property type="term" value="P:biotin biosynthetic process"/>
    <property type="evidence" value="ECO:0007669"/>
    <property type="project" value="UniProtKB-UniRule"/>
</dbReference>
<dbReference type="UniPathway" id="UPA00078">
    <property type="reaction ID" value="UER00161"/>
</dbReference>
<dbReference type="HAMAP" id="MF_00336">
    <property type="entry name" value="BioD"/>
    <property type="match status" value="1"/>
</dbReference>
<feature type="binding site" evidence="8">
    <location>
        <begin position="221"/>
        <end position="223"/>
    </location>
    <ligand>
        <name>ATP</name>
        <dbReference type="ChEBI" id="CHEBI:30616"/>
    </ligand>
</feature>
<evidence type="ECO:0000313" key="9">
    <source>
        <dbReference type="EMBL" id="GGI18956.1"/>
    </source>
</evidence>
<sequence>MTTQMTSQHAIDKPLGYFVTGTDTEIGKTFISCALLHALGQCGVRVAAMKPIAAGATLIKEADGEVWHNEDADQLAAAANVKLPSELAVPYLLEQPAAPHISAELMRVDMHIAHILDTYRQVTALADAVVVEGVGGFRVPISATEDTADLAQQLALPVIMVVGLRLGCISHALLTAEAIAARGLKLAGWVANTVDPGMAYASDNVEALQARLEAPLLGCVPRLAAAMPAAAADYLNFSTLPGWPDTPSGKVM</sequence>
<dbReference type="Proteomes" id="UP000642180">
    <property type="component" value="Unassembled WGS sequence"/>
</dbReference>
<keyword evidence="6 8" id="KW-0067">ATP-binding</keyword>
<dbReference type="EC" id="6.3.3.3" evidence="8"/>
<evidence type="ECO:0000313" key="10">
    <source>
        <dbReference type="Proteomes" id="UP000642180"/>
    </source>
</evidence>
<feature type="binding site" evidence="8">
    <location>
        <begin position="132"/>
        <end position="135"/>
    </location>
    <ligand>
        <name>ATP</name>
        <dbReference type="ChEBI" id="CHEBI:30616"/>
    </ligand>
</feature>
<comment type="caution">
    <text evidence="8">Lacks conserved residue(s) required for the propagation of feature annotation.</text>
</comment>
<dbReference type="AlphaFoldDB" id="A0A8J3AXR6"/>